<dbReference type="Pfam" id="PF07293">
    <property type="entry name" value="DUF1450"/>
    <property type="match status" value="1"/>
</dbReference>
<feature type="region of interest" description="Disordered" evidence="1">
    <location>
        <begin position="82"/>
        <end position="108"/>
    </location>
</feature>
<accession>A0A2U3DCN4</accession>
<dbReference type="OrthoDB" id="1684419at2"/>
<proteinExistence type="predicted"/>
<comment type="caution">
    <text evidence="2">The sequence shown here is derived from an EMBL/GenBank/DDBJ whole genome shotgun (WGS) entry which is preliminary data.</text>
</comment>
<evidence type="ECO:0008006" key="4">
    <source>
        <dbReference type="Google" id="ProtNLM"/>
    </source>
</evidence>
<dbReference type="AlphaFoldDB" id="A0A2U3DCN4"/>
<evidence type="ECO:0000256" key="1">
    <source>
        <dbReference type="SAM" id="MobiDB-lite"/>
    </source>
</evidence>
<dbReference type="Proteomes" id="UP000245380">
    <property type="component" value="Unassembled WGS sequence"/>
</dbReference>
<dbReference type="RefSeq" id="WP_109429123.1">
    <property type="nucleotide sequence ID" value="NZ_MPDK01000001.1"/>
</dbReference>
<gene>
    <name evidence="2" type="ORF">BM613_00050</name>
</gene>
<protein>
    <recommendedName>
        <fullName evidence="4">DUF1450 domain-containing protein</fullName>
    </recommendedName>
</protein>
<dbReference type="InterPro" id="IPR009910">
    <property type="entry name" value="DUF1450"/>
</dbReference>
<feature type="compositionally biased region" description="Polar residues" evidence="1">
    <location>
        <begin position="99"/>
        <end position="108"/>
    </location>
</feature>
<evidence type="ECO:0000313" key="3">
    <source>
        <dbReference type="Proteomes" id="UP000245380"/>
    </source>
</evidence>
<dbReference type="EMBL" id="MPDK01000001">
    <property type="protein sequence ID" value="PWI59044.1"/>
    <property type="molecule type" value="Genomic_DNA"/>
</dbReference>
<organism evidence="2 3">
    <name type="scientific">Sulfoacidibacillus thermotolerans</name>
    <name type="common">Acidibacillus sulfuroxidans</name>
    <dbReference type="NCBI Taxonomy" id="1765684"/>
    <lineage>
        <taxon>Bacteria</taxon>
        <taxon>Bacillati</taxon>
        <taxon>Bacillota</taxon>
        <taxon>Bacilli</taxon>
        <taxon>Bacillales</taxon>
        <taxon>Alicyclobacillaceae</taxon>
        <taxon>Sulfoacidibacillus</taxon>
    </lineage>
</organism>
<evidence type="ECO:0000313" key="2">
    <source>
        <dbReference type="EMBL" id="PWI59044.1"/>
    </source>
</evidence>
<reference evidence="2 3" key="1">
    <citation type="submission" date="2016-11" db="EMBL/GenBank/DDBJ databases">
        <title>Comparative genomics of Acidibacillus ferroxidans species.</title>
        <authorList>
            <person name="Oliveira G."/>
            <person name="Nunes G."/>
            <person name="Oliveira R."/>
            <person name="Araujo F."/>
            <person name="Salim A."/>
            <person name="Scholte L."/>
            <person name="Morais D."/>
            <person name="Nancucheo I."/>
            <person name="Johnson D.B."/>
            <person name="Grail B."/>
            <person name="Bittencourt J."/>
            <person name="Valadares R."/>
        </authorList>
    </citation>
    <scope>NUCLEOTIDE SEQUENCE [LARGE SCALE GENOMIC DNA]</scope>
    <source>
        <strain evidence="2 3">Y002</strain>
    </source>
</reference>
<sequence length="108" mass="11966">MPSSISLTFCKKNLELYSQSVYDALRANYPDLEIEVKDCLDMCAMCTDVPFALRNGALIGGRDPMGLYRKLERGMQFLSAPPLPGTSGYREQIEEHSPVVSTGKESSK</sequence>
<keyword evidence="3" id="KW-1185">Reference proteome</keyword>
<name>A0A2U3DCN4_SULT2</name>